<proteinExistence type="predicted"/>
<name>A0A7S2XIU0_9STRA</name>
<sequence length="134" mass="15057">MYVEEDNVYGYGVKRGLFSWSDYCTDCGKSCSLTVHQDDPAVVEEDTCEFMEEPAPVKNQKGDSNGNRQKIKKIIKKKGSNKQKSTFSAIEGLHVAFKDAAKSNEGVIIYERSTWGWKRGDCRRLQGGILVVAR</sequence>
<evidence type="ECO:0000313" key="1">
    <source>
        <dbReference type="EMBL" id="CAD9808500.1"/>
    </source>
</evidence>
<organism evidence="1">
    <name type="scientific">Attheya septentrionalis</name>
    <dbReference type="NCBI Taxonomy" id="420275"/>
    <lineage>
        <taxon>Eukaryota</taxon>
        <taxon>Sar</taxon>
        <taxon>Stramenopiles</taxon>
        <taxon>Ochrophyta</taxon>
        <taxon>Bacillariophyta</taxon>
        <taxon>Coscinodiscophyceae</taxon>
        <taxon>Chaetocerotophycidae</taxon>
        <taxon>Chaetocerotales</taxon>
        <taxon>Attheyaceae</taxon>
        <taxon>Attheya</taxon>
    </lineage>
</organism>
<dbReference type="AlphaFoldDB" id="A0A7S2XIU0"/>
<protein>
    <submittedName>
        <fullName evidence="1">Uncharacterized protein</fullName>
    </submittedName>
</protein>
<gene>
    <name evidence="1" type="ORF">ASEP1449_LOCUS322</name>
</gene>
<accession>A0A7S2XIU0</accession>
<reference evidence="1" key="1">
    <citation type="submission" date="2021-01" db="EMBL/GenBank/DDBJ databases">
        <authorList>
            <person name="Corre E."/>
            <person name="Pelletier E."/>
            <person name="Niang G."/>
            <person name="Scheremetjew M."/>
            <person name="Finn R."/>
            <person name="Kale V."/>
            <person name="Holt S."/>
            <person name="Cochrane G."/>
            <person name="Meng A."/>
            <person name="Brown T."/>
            <person name="Cohen L."/>
        </authorList>
    </citation>
    <scope>NUCLEOTIDE SEQUENCE</scope>
    <source>
        <strain evidence="1">CCMP2084</strain>
    </source>
</reference>
<dbReference type="EMBL" id="HBHQ01000511">
    <property type="protein sequence ID" value="CAD9808500.1"/>
    <property type="molecule type" value="Transcribed_RNA"/>
</dbReference>